<dbReference type="InterPro" id="IPR018649">
    <property type="entry name" value="SHOCT"/>
</dbReference>
<gene>
    <name evidence="3" type="ORF">OS493_000326</name>
</gene>
<dbReference type="EMBL" id="MU825396">
    <property type="protein sequence ID" value="KAJ7394512.1"/>
    <property type="molecule type" value="Genomic_DNA"/>
</dbReference>
<proteinExistence type="predicted"/>
<evidence type="ECO:0000313" key="3">
    <source>
        <dbReference type="EMBL" id="KAJ7394512.1"/>
    </source>
</evidence>
<dbReference type="AlphaFoldDB" id="A0A9X0DBJ8"/>
<protein>
    <recommendedName>
        <fullName evidence="2">SHOCT domain-containing protein</fullName>
    </recommendedName>
</protein>
<dbReference type="Proteomes" id="UP001163046">
    <property type="component" value="Unassembled WGS sequence"/>
</dbReference>
<dbReference type="Pfam" id="PF09851">
    <property type="entry name" value="SHOCT"/>
    <property type="match status" value="1"/>
</dbReference>
<reference evidence="3" key="1">
    <citation type="submission" date="2023-01" db="EMBL/GenBank/DDBJ databases">
        <title>Genome assembly of the deep-sea coral Lophelia pertusa.</title>
        <authorList>
            <person name="Herrera S."/>
            <person name="Cordes E."/>
        </authorList>
    </citation>
    <scope>NUCLEOTIDE SEQUENCE</scope>
    <source>
        <strain evidence="3">USNM1676648</strain>
        <tissue evidence="3">Polyp</tissue>
    </source>
</reference>
<name>A0A9X0DBJ8_9CNID</name>
<accession>A0A9X0DBJ8</accession>
<comment type="caution">
    <text evidence="3">The sequence shown here is derived from an EMBL/GenBank/DDBJ whole genome shotgun (WGS) entry which is preliminary data.</text>
</comment>
<dbReference type="OrthoDB" id="5988326at2759"/>
<evidence type="ECO:0000313" key="4">
    <source>
        <dbReference type="Proteomes" id="UP001163046"/>
    </source>
</evidence>
<organism evidence="3 4">
    <name type="scientific">Desmophyllum pertusum</name>
    <dbReference type="NCBI Taxonomy" id="174260"/>
    <lineage>
        <taxon>Eukaryota</taxon>
        <taxon>Metazoa</taxon>
        <taxon>Cnidaria</taxon>
        <taxon>Anthozoa</taxon>
        <taxon>Hexacorallia</taxon>
        <taxon>Scleractinia</taxon>
        <taxon>Caryophylliina</taxon>
        <taxon>Caryophylliidae</taxon>
        <taxon>Desmophyllum</taxon>
    </lineage>
</organism>
<sequence length="180" mass="20477">MEGIGVEDTRQRFTVDIRILAEKKKSSYCTARVKGFPVTETCEDFRKEVQNILPGTHDETNIPSSSITEKIDDYIHSLKERHGESGYQPYQYKLWAEMLALGSHKSQEEPPMLPIFRNKIAKKTQPAASSSTSTMGTSVPGNSRSEILRQLRELNELKQMDVLTDEEFADKKKVLLNDLN</sequence>
<evidence type="ECO:0000259" key="2">
    <source>
        <dbReference type="Pfam" id="PF09851"/>
    </source>
</evidence>
<keyword evidence="4" id="KW-1185">Reference proteome</keyword>
<feature type="compositionally biased region" description="Low complexity" evidence="1">
    <location>
        <begin position="129"/>
        <end position="138"/>
    </location>
</feature>
<feature type="region of interest" description="Disordered" evidence="1">
    <location>
        <begin position="123"/>
        <end position="143"/>
    </location>
</feature>
<evidence type="ECO:0000256" key="1">
    <source>
        <dbReference type="SAM" id="MobiDB-lite"/>
    </source>
</evidence>
<feature type="domain" description="SHOCT" evidence="2">
    <location>
        <begin position="150"/>
        <end position="176"/>
    </location>
</feature>